<keyword evidence="2" id="KW-1185">Reference proteome</keyword>
<accession>A0ABR2Z110</accession>
<evidence type="ECO:0000313" key="2">
    <source>
        <dbReference type="Proteomes" id="UP001491310"/>
    </source>
</evidence>
<dbReference type="EMBL" id="JALJOT010000002">
    <property type="protein sequence ID" value="KAK9917622.1"/>
    <property type="molecule type" value="Genomic_DNA"/>
</dbReference>
<evidence type="ECO:0000313" key="1">
    <source>
        <dbReference type="EMBL" id="KAK9917622.1"/>
    </source>
</evidence>
<sequence length="116" mass="12850">MIHLSIRSGVPEMLSLDQFKSLPLDELAALWREYVAAMAELLPHARSDPGCPAVARVVQLAKEVRVVVSSLMAANPKNWSTLRAVKMDPGGAAPVMETPPPKWWRRVYRAMKLTSS</sequence>
<name>A0ABR2Z110_9CHLO</name>
<gene>
    <name evidence="1" type="ORF">WJX75_006573</name>
</gene>
<dbReference type="Proteomes" id="UP001491310">
    <property type="component" value="Unassembled WGS sequence"/>
</dbReference>
<organism evidence="1 2">
    <name type="scientific">Coccomyxa subellipsoidea</name>
    <dbReference type="NCBI Taxonomy" id="248742"/>
    <lineage>
        <taxon>Eukaryota</taxon>
        <taxon>Viridiplantae</taxon>
        <taxon>Chlorophyta</taxon>
        <taxon>core chlorophytes</taxon>
        <taxon>Trebouxiophyceae</taxon>
        <taxon>Trebouxiophyceae incertae sedis</taxon>
        <taxon>Coccomyxaceae</taxon>
        <taxon>Coccomyxa</taxon>
    </lineage>
</organism>
<protein>
    <submittedName>
        <fullName evidence="1">Uncharacterized protein</fullName>
    </submittedName>
</protein>
<proteinExistence type="predicted"/>
<comment type="caution">
    <text evidence="1">The sequence shown here is derived from an EMBL/GenBank/DDBJ whole genome shotgun (WGS) entry which is preliminary data.</text>
</comment>
<reference evidence="1 2" key="1">
    <citation type="journal article" date="2024" name="Nat. Commun.">
        <title>Phylogenomics reveals the evolutionary origins of lichenization in chlorophyte algae.</title>
        <authorList>
            <person name="Puginier C."/>
            <person name="Libourel C."/>
            <person name="Otte J."/>
            <person name="Skaloud P."/>
            <person name="Haon M."/>
            <person name="Grisel S."/>
            <person name="Petersen M."/>
            <person name="Berrin J.G."/>
            <person name="Delaux P.M."/>
            <person name="Dal Grande F."/>
            <person name="Keller J."/>
        </authorList>
    </citation>
    <scope>NUCLEOTIDE SEQUENCE [LARGE SCALE GENOMIC DNA]</scope>
    <source>
        <strain evidence="1 2">SAG 216-7</strain>
    </source>
</reference>